<sequence length="303" mass="31903">MTARAEQSDTIPAALQGDHVVTSSDLVRHFGVWQERAARTPVYILHRGRPRFVMTSIDVMNALCAPHLPGATPAAIDAAALLDGIRDMVIVADAGLDIIAASRAARARFGSRAAIGASLLALCRQPDPGLYEAAIFRVMQSGMSETIDLPDLRYPARRLTIMIEPHATGIALFVQDATAASELRAAEARCHAAAESLAVLDGVATARISPRGFLEQPDAGLAALVRRTPDSLAGLRFEALIDSSARAAMIEAIDGVIADGTPRSLSSMLLANHTTPIPIKVGLAAYRPHLAVDGVTATLVIQG</sequence>
<dbReference type="InterPro" id="IPR035965">
    <property type="entry name" value="PAS-like_dom_sf"/>
</dbReference>
<evidence type="ECO:0000256" key="1">
    <source>
        <dbReference type="ARBA" id="ARBA00009981"/>
    </source>
</evidence>
<dbReference type="EMBL" id="JBDIME010000020">
    <property type="protein sequence ID" value="MEN2791726.1"/>
    <property type="molecule type" value="Genomic_DNA"/>
</dbReference>
<gene>
    <name evidence="2" type="ORF">ABC974_18995</name>
</gene>
<dbReference type="Proteomes" id="UP001419910">
    <property type="component" value="Unassembled WGS sequence"/>
</dbReference>
<dbReference type="InterPro" id="IPR036165">
    <property type="entry name" value="YefM-like_sf"/>
</dbReference>
<protein>
    <recommendedName>
        <fullName evidence="4">PAS domain-containing protein</fullName>
    </recommendedName>
</protein>
<evidence type="ECO:0008006" key="4">
    <source>
        <dbReference type="Google" id="ProtNLM"/>
    </source>
</evidence>
<dbReference type="SUPFAM" id="SSF143120">
    <property type="entry name" value="YefM-like"/>
    <property type="match status" value="1"/>
</dbReference>
<comment type="caution">
    <text evidence="2">The sequence shown here is derived from an EMBL/GenBank/DDBJ whole genome shotgun (WGS) entry which is preliminary data.</text>
</comment>
<dbReference type="RefSeq" id="WP_343892627.1">
    <property type="nucleotide sequence ID" value="NZ_BAAAEH010000061.1"/>
</dbReference>
<keyword evidence="3" id="KW-1185">Reference proteome</keyword>
<comment type="similarity">
    <text evidence="1">Belongs to the phD/YefM antitoxin family.</text>
</comment>
<accession>A0ABU9Y7I3</accession>
<organism evidence="2 3">
    <name type="scientific">Sphingomonas oligophenolica</name>
    <dbReference type="NCBI Taxonomy" id="301154"/>
    <lineage>
        <taxon>Bacteria</taxon>
        <taxon>Pseudomonadati</taxon>
        <taxon>Pseudomonadota</taxon>
        <taxon>Alphaproteobacteria</taxon>
        <taxon>Sphingomonadales</taxon>
        <taxon>Sphingomonadaceae</taxon>
        <taxon>Sphingomonas</taxon>
    </lineage>
</organism>
<dbReference type="Gene3D" id="3.30.450.20">
    <property type="entry name" value="PAS domain"/>
    <property type="match status" value="1"/>
</dbReference>
<evidence type="ECO:0000313" key="2">
    <source>
        <dbReference type="EMBL" id="MEN2791726.1"/>
    </source>
</evidence>
<proteinExistence type="inferred from homology"/>
<dbReference type="SUPFAM" id="SSF55785">
    <property type="entry name" value="PYP-like sensor domain (PAS domain)"/>
    <property type="match status" value="1"/>
</dbReference>
<evidence type="ECO:0000313" key="3">
    <source>
        <dbReference type="Proteomes" id="UP001419910"/>
    </source>
</evidence>
<reference evidence="2 3" key="1">
    <citation type="submission" date="2024-05" db="EMBL/GenBank/DDBJ databases">
        <authorList>
            <person name="Liu Q."/>
            <person name="Xin Y.-H."/>
        </authorList>
    </citation>
    <scope>NUCLEOTIDE SEQUENCE [LARGE SCALE GENOMIC DNA]</scope>
    <source>
        <strain evidence="2 3">CGMCC 1.10181</strain>
    </source>
</reference>
<name>A0ABU9Y7I3_9SPHN</name>